<dbReference type="PROSITE" id="PS00292">
    <property type="entry name" value="CYCLINS"/>
    <property type="match status" value="1"/>
</dbReference>
<evidence type="ECO:0000256" key="3">
    <source>
        <dbReference type="ARBA" id="ARBA00023306"/>
    </source>
</evidence>
<accession>A0ABD0YSJ6</accession>
<dbReference type="AlphaFoldDB" id="A0ABD0YSJ6"/>
<feature type="domain" description="Cyclin-like" evidence="5">
    <location>
        <begin position="25"/>
        <end position="110"/>
    </location>
</feature>
<evidence type="ECO:0000313" key="6">
    <source>
        <dbReference type="EMBL" id="KAL1138835.1"/>
    </source>
</evidence>
<proteinExistence type="inferred from homology"/>
<comment type="caution">
    <text evidence="6">The sequence shown here is derived from an EMBL/GenBank/DDBJ whole genome shotgun (WGS) entry which is preliminary data.</text>
</comment>
<dbReference type="EMBL" id="JBFDAA010000003">
    <property type="protein sequence ID" value="KAL1138835.1"/>
    <property type="molecule type" value="Genomic_DNA"/>
</dbReference>
<sequence>MERLDPDYISRHPSLQSYFRAVLLDWIIEVCDLYNLNRETYYMTVDYIDRYLTLSSGHPRSELQLLGITSLFVASKIEEIDPPPLADLVYIADDSFSAKDIVEMEYKLLEIVGWSHTKWTANKWLNLYLHMTGLQIGRCEFSLMTRLLDLSSLDVHCLSFSNRILGATCLRLAVQQSLPAGLLPLLPDITSCSEWMAVYWEVIQNSSEDMYQGSKRVYFNQCKVFRNLELNHKYTSYISLYEKGQELIKDETVLPLFTFSAEAVYSQ</sequence>
<organism evidence="6 7">
    <name type="scientific">Ranatra chinensis</name>
    <dbReference type="NCBI Taxonomy" id="642074"/>
    <lineage>
        <taxon>Eukaryota</taxon>
        <taxon>Metazoa</taxon>
        <taxon>Ecdysozoa</taxon>
        <taxon>Arthropoda</taxon>
        <taxon>Hexapoda</taxon>
        <taxon>Insecta</taxon>
        <taxon>Pterygota</taxon>
        <taxon>Neoptera</taxon>
        <taxon>Paraneoptera</taxon>
        <taxon>Hemiptera</taxon>
        <taxon>Heteroptera</taxon>
        <taxon>Panheteroptera</taxon>
        <taxon>Nepomorpha</taxon>
        <taxon>Nepidae</taxon>
        <taxon>Ranatrinae</taxon>
        <taxon>Ranatra</taxon>
    </lineage>
</organism>
<dbReference type="Pfam" id="PF00134">
    <property type="entry name" value="Cyclin_N"/>
    <property type="match status" value="1"/>
</dbReference>
<dbReference type="InterPro" id="IPR013763">
    <property type="entry name" value="Cyclin-like_dom"/>
</dbReference>
<name>A0ABD0YSJ6_9HEMI</name>
<dbReference type="Gene3D" id="1.10.472.10">
    <property type="entry name" value="Cyclin-like"/>
    <property type="match status" value="2"/>
</dbReference>
<dbReference type="FunFam" id="1.10.472.10:FF:000001">
    <property type="entry name" value="G2/mitotic-specific cyclin"/>
    <property type="match status" value="1"/>
</dbReference>
<keyword evidence="2 4" id="KW-0195">Cyclin</keyword>
<evidence type="ECO:0000259" key="5">
    <source>
        <dbReference type="SMART" id="SM00385"/>
    </source>
</evidence>
<keyword evidence="7" id="KW-1185">Reference proteome</keyword>
<dbReference type="InterPro" id="IPR036915">
    <property type="entry name" value="Cyclin-like_sf"/>
</dbReference>
<dbReference type="InterPro" id="IPR006671">
    <property type="entry name" value="Cyclin_N"/>
</dbReference>
<evidence type="ECO:0000256" key="2">
    <source>
        <dbReference type="ARBA" id="ARBA00023127"/>
    </source>
</evidence>
<protein>
    <recommendedName>
        <fullName evidence="5">Cyclin-like domain-containing protein</fullName>
    </recommendedName>
</protein>
<dbReference type="InterPro" id="IPR039361">
    <property type="entry name" value="Cyclin"/>
</dbReference>
<dbReference type="InterPro" id="IPR048258">
    <property type="entry name" value="Cyclins_cyclin-box"/>
</dbReference>
<dbReference type="GO" id="GO:0000278">
    <property type="term" value="P:mitotic cell cycle"/>
    <property type="evidence" value="ECO:0007669"/>
    <property type="project" value="UniProtKB-ARBA"/>
</dbReference>
<evidence type="ECO:0000256" key="1">
    <source>
        <dbReference type="ARBA" id="ARBA00022618"/>
    </source>
</evidence>
<dbReference type="PANTHER" id="PTHR10177">
    <property type="entry name" value="CYCLINS"/>
    <property type="match status" value="1"/>
</dbReference>
<reference evidence="6 7" key="1">
    <citation type="submission" date="2024-07" db="EMBL/GenBank/DDBJ databases">
        <title>Chromosome-level genome assembly of the water stick insect Ranatra chinensis (Heteroptera: Nepidae).</title>
        <authorList>
            <person name="Liu X."/>
        </authorList>
    </citation>
    <scope>NUCLEOTIDE SEQUENCE [LARGE SCALE GENOMIC DNA]</scope>
    <source>
        <strain evidence="6">Cailab_2021Rc</strain>
        <tissue evidence="6">Muscle</tissue>
    </source>
</reference>
<dbReference type="SMART" id="SM00385">
    <property type="entry name" value="CYCLIN"/>
    <property type="match status" value="1"/>
</dbReference>
<gene>
    <name evidence="6" type="ORF">AAG570_008897</name>
</gene>
<dbReference type="GO" id="GO:0005634">
    <property type="term" value="C:nucleus"/>
    <property type="evidence" value="ECO:0007669"/>
    <property type="project" value="UniProtKB-ARBA"/>
</dbReference>
<comment type="similarity">
    <text evidence="4">Belongs to the cyclin family.</text>
</comment>
<keyword evidence="1" id="KW-0132">Cell division</keyword>
<dbReference type="SUPFAM" id="SSF47954">
    <property type="entry name" value="Cyclin-like"/>
    <property type="match status" value="2"/>
</dbReference>
<dbReference type="GO" id="GO:0051301">
    <property type="term" value="P:cell division"/>
    <property type="evidence" value="ECO:0007669"/>
    <property type="project" value="UniProtKB-KW"/>
</dbReference>
<keyword evidence="3" id="KW-0131">Cell cycle</keyword>
<dbReference type="Proteomes" id="UP001558652">
    <property type="component" value="Unassembled WGS sequence"/>
</dbReference>
<evidence type="ECO:0000313" key="7">
    <source>
        <dbReference type="Proteomes" id="UP001558652"/>
    </source>
</evidence>
<evidence type="ECO:0000256" key="4">
    <source>
        <dbReference type="RuleBase" id="RU000383"/>
    </source>
</evidence>